<protein>
    <submittedName>
        <fullName evidence="4">Uncharacterized protein DUF4398</fullName>
    </submittedName>
</protein>
<gene>
    <name evidence="4" type="ORF">DES47_10380</name>
</gene>
<dbReference type="Gene3D" id="1.20.1270.390">
    <property type="match status" value="1"/>
</dbReference>
<name>A0A4R6QMK0_9BURK</name>
<keyword evidence="2" id="KW-0732">Signal</keyword>
<evidence type="ECO:0000259" key="3">
    <source>
        <dbReference type="Pfam" id="PF14346"/>
    </source>
</evidence>
<feature type="signal peptide" evidence="2">
    <location>
        <begin position="1"/>
        <end position="33"/>
    </location>
</feature>
<keyword evidence="5" id="KW-1185">Reference proteome</keyword>
<dbReference type="AlphaFoldDB" id="A0A4R6QMK0"/>
<comment type="caution">
    <text evidence="4">The sequence shown here is derived from an EMBL/GenBank/DDBJ whole genome shotgun (WGS) entry which is preliminary data.</text>
</comment>
<dbReference type="InterPro" id="IPR025511">
    <property type="entry name" value="DUF4398"/>
</dbReference>
<dbReference type="Proteomes" id="UP000295361">
    <property type="component" value="Unassembled WGS sequence"/>
</dbReference>
<dbReference type="EMBL" id="SNXS01000003">
    <property type="protein sequence ID" value="TDP71102.1"/>
    <property type="molecule type" value="Genomic_DNA"/>
</dbReference>
<proteinExistence type="predicted"/>
<evidence type="ECO:0000256" key="1">
    <source>
        <dbReference type="SAM" id="MobiDB-lite"/>
    </source>
</evidence>
<accession>A0A4R6QMK0</accession>
<evidence type="ECO:0000256" key="2">
    <source>
        <dbReference type="SAM" id="SignalP"/>
    </source>
</evidence>
<dbReference type="Pfam" id="PF14346">
    <property type="entry name" value="DUF4398"/>
    <property type="match status" value="1"/>
</dbReference>
<feature type="chain" id="PRO_5020427643" evidence="2">
    <location>
        <begin position="34"/>
        <end position="132"/>
    </location>
</feature>
<dbReference type="OrthoDB" id="8821433at2"/>
<organism evidence="4 5">
    <name type="scientific">Roseateles toxinivorans</name>
    <dbReference type="NCBI Taxonomy" id="270368"/>
    <lineage>
        <taxon>Bacteria</taxon>
        <taxon>Pseudomonadati</taxon>
        <taxon>Pseudomonadota</taxon>
        <taxon>Betaproteobacteria</taxon>
        <taxon>Burkholderiales</taxon>
        <taxon>Sphaerotilaceae</taxon>
        <taxon>Roseateles</taxon>
    </lineage>
</organism>
<dbReference type="InParanoid" id="A0A4R6QMK0"/>
<feature type="domain" description="DUF4398" evidence="3">
    <location>
        <begin position="38"/>
        <end position="114"/>
    </location>
</feature>
<evidence type="ECO:0000313" key="4">
    <source>
        <dbReference type="EMBL" id="TDP71102.1"/>
    </source>
</evidence>
<sequence>MTLHHLIPARATALGLTLAASAVLMLGGCASNAPMPTAQMAVAEAAVQQANSSSTAEGAPGELQVAIAKLASAREAVAAKDYDRATRLAEQAQVDAQVAELHAQSTRSRKAAQESQDAARVLREEISRKTPR</sequence>
<evidence type="ECO:0000313" key="5">
    <source>
        <dbReference type="Proteomes" id="UP000295361"/>
    </source>
</evidence>
<dbReference type="RefSeq" id="WP_133700903.1">
    <property type="nucleotide sequence ID" value="NZ_SNXS01000003.1"/>
</dbReference>
<feature type="region of interest" description="Disordered" evidence="1">
    <location>
        <begin position="100"/>
        <end position="132"/>
    </location>
</feature>
<feature type="compositionally biased region" description="Basic and acidic residues" evidence="1">
    <location>
        <begin position="120"/>
        <end position="132"/>
    </location>
</feature>
<reference evidence="4 5" key="1">
    <citation type="submission" date="2019-03" db="EMBL/GenBank/DDBJ databases">
        <title>Genomic Encyclopedia of Type Strains, Phase IV (KMG-IV): sequencing the most valuable type-strain genomes for metagenomic binning, comparative biology and taxonomic classification.</title>
        <authorList>
            <person name="Goeker M."/>
        </authorList>
    </citation>
    <scope>NUCLEOTIDE SEQUENCE [LARGE SCALE GENOMIC DNA]</scope>
    <source>
        <strain evidence="4 5">DSM 16998</strain>
    </source>
</reference>